<evidence type="ECO:0000313" key="3">
    <source>
        <dbReference type="Proteomes" id="UP001431209"/>
    </source>
</evidence>
<gene>
    <name evidence="2" type="ORF">AKO1_015180</name>
</gene>
<dbReference type="Proteomes" id="UP001431209">
    <property type="component" value="Unassembled WGS sequence"/>
</dbReference>
<dbReference type="EMBL" id="JAOPGA020002000">
    <property type="protein sequence ID" value="KAL0492100.1"/>
    <property type="molecule type" value="Genomic_DNA"/>
</dbReference>
<feature type="compositionally biased region" description="Low complexity" evidence="1">
    <location>
        <begin position="214"/>
        <end position="224"/>
    </location>
</feature>
<proteinExistence type="predicted"/>
<reference evidence="2 3" key="1">
    <citation type="submission" date="2024-03" db="EMBL/GenBank/DDBJ databases">
        <title>The Acrasis kona genome and developmental transcriptomes reveal deep origins of eukaryotic multicellular pathways.</title>
        <authorList>
            <person name="Sheikh S."/>
            <person name="Fu C.-J."/>
            <person name="Brown M.W."/>
            <person name="Baldauf S.L."/>
        </authorList>
    </citation>
    <scope>NUCLEOTIDE SEQUENCE [LARGE SCALE GENOMIC DNA]</scope>
    <source>
        <strain evidence="2 3">ATCC MYA-3509</strain>
    </source>
</reference>
<evidence type="ECO:0000256" key="1">
    <source>
        <dbReference type="SAM" id="MobiDB-lite"/>
    </source>
</evidence>
<evidence type="ECO:0000313" key="2">
    <source>
        <dbReference type="EMBL" id="KAL0492100.1"/>
    </source>
</evidence>
<protein>
    <submittedName>
        <fullName evidence="2">Uncharacterized protein</fullName>
    </submittedName>
</protein>
<organism evidence="2 3">
    <name type="scientific">Acrasis kona</name>
    <dbReference type="NCBI Taxonomy" id="1008807"/>
    <lineage>
        <taxon>Eukaryota</taxon>
        <taxon>Discoba</taxon>
        <taxon>Heterolobosea</taxon>
        <taxon>Tetramitia</taxon>
        <taxon>Eutetramitia</taxon>
        <taxon>Acrasidae</taxon>
        <taxon>Acrasis</taxon>
    </lineage>
</organism>
<feature type="region of interest" description="Disordered" evidence="1">
    <location>
        <begin position="47"/>
        <end position="79"/>
    </location>
</feature>
<accession>A0AAW2ZRL9</accession>
<feature type="compositionally biased region" description="Basic and acidic residues" evidence="1">
    <location>
        <begin position="62"/>
        <end position="72"/>
    </location>
</feature>
<dbReference type="AlphaFoldDB" id="A0AAW2ZRL9"/>
<comment type="caution">
    <text evidence="2">The sequence shown here is derived from an EMBL/GenBank/DDBJ whole genome shotgun (WGS) entry which is preliminary data.</text>
</comment>
<keyword evidence="3" id="KW-1185">Reference proteome</keyword>
<sequence>MATTIEIEQEINAITKSIDSLRGVSGTDAMIKNLEEKLQEKKKELQEINNDDLFNTDQQEEDTSKEVEEIPKEVVQPPEHVAELNRTEQSEAEVSSLTATRKRTKSDKPKFVETSCWRACTEKEKEYWVKFATPLHAHVRLWFNDLKSPPTPDIIQAMAKKVEEIVSIHAAQEKFTFEAAILSKSAGKSFKKFVSSNLNTRKRKFLEMERDPFSNVSNTSSSLSGEKPSKGRKLQSDRGINGRFMSVSYPAGFEKMFIR</sequence>
<name>A0AAW2ZRL9_9EUKA</name>
<feature type="region of interest" description="Disordered" evidence="1">
    <location>
        <begin position="213"/>
        <end position="237"/>
    </location>
</feature>